<sequence>MLGLVPSSHRVAGRQPTRELTSCARNLRKASYIVYAFDCVCLVKSRAIYYEIEKREKYEDSDERANSDLTIVKTRRLYQFDDEPFIHLFHSVRFDLDRPYELPIESLLALRRRDTPKKGDPSPQGSGILNRPWERRHKSIKKSKPDTINLEGARPLKSWELIPPSEGSMCKGGEVEGKRAVEDIPSRVDDAKGSKEEEEEEEPEEDPFEEKMPTIPRAMDVDADEDYLQYLEEL</sequence>
<accession>A0ABU6VV92</accession>
<name>A0ABU6VV92_9FABA</name>
<feature type="region of interest" description="Disordered" evidence="1">
    <location>
        <begin position="113"/>
        <end position="147"/>
    </location>
</feature>
<organism evidence="2 3">
    <name type="scientific">Stylosanthes scabra</name>
    <dbReference type="NCBI Taxonomy" id="79078"/>
    <lineage>
        <taxon>Eukaryota</taxon>
        <taxon>Viridiplantae</taxon>
        <taxon>Streptophyta</taxon>
        <taxon>Embryophyta</taxon>
        <taxon>Tracheophyta</taxon>
        <taxon>Spermatophyta</taxon>
        <taxon>Magnoliopsida</taxon>
        <taxon>eudicotyledons</taxon>
        <taxon>Gunneridae</taxon>
        <taxon>Pentapetalae</taxon>
        <taxon>rosids</taxon>
        <taxon>fabids</taxon>
        <taxon>Fabales</taxon>
        <taxon>Fabaceae</taxon>
        <taxon>Papilionoideae</taxon>
        <taxon>50 kb inversion clade</taxon>
        <taxon>dalbergioids sensu lato</taxon>
        <taxon>Dalbergieae</taxon>
        <taxon>Pterocarpus clade</taxon>
        <taxon>Stylosanthes</taxon>
    </lineage>
</organism>
<gene>
    <name evidence="2" type="ORF">PIB30_090000</name>
</gene>
<evidence type="ECO:0000313" key="2">
    <source>
        <dbReference type="EMBL" id="MED6176623.1"/>
    </source>
</evidence>
<dbReference type="Proteomes" id="UP001341840">
    <property type="component" value="Unassembled WGS sequence"/>
</dbReference>
<comment type="caution">
    <text evidence="2">The sequence shown here is derived from an EMBL/GenBank/DDBJ whole genome shotgun (WGS) entry which is preliminary data.</text>
</comment>
<feature type="region of interest" description="Disordered" evidence="1">
    <location>
        <begin position="160"/>
        <end position="225"/>
    </location>
</feature>
<evidence type="ECO:0000256" key="1">
    <source>
        <dbReference type="SAM" id="MobiDB-lite"/>
    </source>
</evidence>
<proteinExistence type="predicted"/>
<evidence type="ECO:0000313" key="3">
    <source>
        <dbReference type="Proteomes" id="UP001341840"/>
    </source>
</evidence>
<keyword evidence="3" id="KW-1185">Reference proteome</keyword>
<feature type="compositionally biased region" description="Acidic residues" evidence="1">
    <location>
        <begin position="196"/>
        <end position="208"/>
    </location>
</feature>
<dbReference type="EMBL" id="JASCZI010152747">
    <property type="protein sequence ID" value="MED6176623.1"/>
    <property type="molecule type" value="Genomic_DNA"/>
</dbReference>
<reference evidence="2 3" key="1">
    <citation type="journal article" date="2023" name="Plants (Basel)">
        <title>Bridging the Gap: Combining Genomics and Transcriptomics Approaches to Understand Stylosanthes scabra, an Orphan Legume from the Brazilian Caatinga.</title>
        <authorList>
            <person name="Ferreira-Neto J.R.C."/>
            <person name="da Silva M.D."/>
            <person name="Binneck E."/>
            <person name="de Melo N.F."/>
            <person name="da Silva R.H."/>
            <person name="de Melo A.L.T.M."/>
            <person name="Pandolfi V."/>
            <person name="Bustamante F.O."/>
            <person name="Brasileiro-Vidal A.C."/>
            <person name="Benko-Iseppon A.M."/>
        </authorList>
    </citation>
    <scope>NUCLEOTIDE SEQUENCE [LARGE SCALE GENOMIC DNA]</scope>
    <source>
        <tissue evidence="2">Leaves</tissue>
    </source>
</reference>
<protein>
    <submittedName>
        <fullName evidence="2">Uncharacterized protein</fullName>
    </submittedName>
</protein>
<feature type="compositionally biased region" description="Basic and acidic residues" evidence="1">
    <location>
        <begin position="173"/>
        <end position="195"/>
    </location>
</feature>